<dbReference type="InterPro" id="IPR030395">
    <property type="entry name" value="GP_PDE_dom"/>
</dbReference>
<accession>A0ABX0J3H4</accession>
<dbReference type="PANTHER" id="PTHR46211:SF1">
    <property type="entry name" value="GLYCEROPHOSPHODIESTER PHOSPHODIESTERASE, CYTOPLASMIC"/>
    <property type="match status" value="1"/>
</dbReference>
<reference evidence="2" key="1">
    <citation type="submission" date="2020-03" db="EMBL/GenBank/DDBJ databases">
        <title>Draft sequencing of Paenibacilllus sp. S3N08.</title>
        <authorList>
            <person name="Kim D.-U."/>
        </authorList>
    </citation>
    <scope>NUCLEOTIDE SEQUENCE</scope>
    <source>
        <strain evidence="2">S3N08</strain>
    </source>
</reference>
<dbReference type="Gene3D" id="3.20.20.190">
    <property type="entry name" value="Phosphatidylinositol (PI) phosphodiesterase"/>
    <property type="match status" value="1"/>
</dbReference>
<dbReference type="PROSITE" id="PS51704">
    <property type="entry name" value="GP_PDE"/>
    <property type="match status" value="1"/>
</dbReference>
<dbReference type="SUPFAM" id="SSF51695">
    <property type="entry name" value="PLC-like phosphodiesterases"/>
    <property type="match status" value="1"/>
</dbReference>
<gene>
    <name evidence="2" type="ORF">G9U52_08965</name>
</gene>
<dbReference type="InterPro" id="IPR017946">
    <property type="entry name" value="PLC-like_Pdiesterase_TIM-brl"/>
</dbReference>
<proteinExistence type="predicted"/>
<feature type="domain" description="GP-PDE" evidence="1">
    <location>
        <begin position="5"/>
        <end position="234"/>
    </location>
</feature>
<dbReference type="Pfam" id="PF03009">
    <property type="entry name" value="GDPD"/>
    <property type="match status" value="1"/>
</dbReference>
<dbReference type="Proteomes" id="UP001165962">
    <property type="component" value="Unassembled WGS sequence"/>
</dbReference>
<sequence length="244" mass="27830">MIVKIRGIAHRGYPVKYPENTLSSFQAAVDLSFTHLELDVHLSKDGIPVLMHDYAIERMSDGKGNIRDYTLDELKRFSIKGIETIPTLEEALILLKGKISILVELKQCGDLYPGLEEKVLEIIHKTDTLDQSRIIGFDHFSIAKTRHLNKDIKLGLCCSGSMPYVFPFMEEINCDFLGVQLRFMTPQYAVMMQERGIISGPWPVDTLADMELIAAKYPTDLITTNELERWAEFYRNHTELHVGV</sequence>
<comment type="caution">
    <text evidence="2">The sequence shown here is derived from an EMBL/GenBank/DDBJ whole genome shotgun (WGS) entry which is preliminary data.</text>
</comment>
<evidence type="ECO:0000259" key="1">
    <source>
        <dbReference type="PROSITE" id="PS51704"/>
    </source>
</evidence>
<keyword evidence="3" id="KW-1185">Reference proteome</keyword>
<dbReference type="PANTHER" id="PTHR46211">
    <property type="entry name" value="GLYCEROPHOSPHORYL DIESTER PHOSPHODIESTERASE"/>
    <property type="match status" value="1"/>
</dbReference>
<protein>
    <submittedName>
        <fullName evidence="2">Glycerophosphodiester phosphodiesterase</fullName>
    </submittedName>
</protein>
<evidence type="ECO:0000313" key="3">
    <source>
        <dbReference type="Proteomes" id="UP001165962"/>
    </source>
</evidence>
<organism evidence="2 3">
    <name type="scientific">Paenibacillus agricola</name>
    <dbReference type="NCBI Taxonomy" id="2716264"/>
    <lineage>
        <taxon>Bacteria</taxon>
        <taxon>Bacillati</taxon>
        <taxon>Bacillota</taxon>
        <taxon>Bacilli</taxon>
        <taxon>Bacillales</taxon>
        <taxon>Paenibacillaceae</taxon>
        <taxon>Paenibacillus</taxon>
    </lineage>
</organism>
<name>A0ABX0J3H4_9BACL</name>
<dbReference type="EMBL" id="JAAOIW010000003">
    <property type="protein sequence ID" value="NHN29965.1"/>
    <property type="molecule type" value="Genomic_DNA"/>
</dbReference>
<evidence type="ECO:0000313" key="2">
    <source>
        <dbReference type="EMBL" id="NHN29965.1"/>
    </source>
</evidence>